<comment type="caution">
    <text evidence="13">The sequence shown here is derived from an EMBL/GenBank/DDBJ whole genome shotgun (WGS) entry which is preliminary data.</text>
</comment>
<dbReference type="Gene3D" id="3.40.50.720">
    <property type="entry name" value="NAD(P)-binding Rossmann-like Domain"/>
    <property type="match status" value="2"/>
</dbReference>
<organism evidence="13 14">
    <name type="scientific">Elsinoe australis</name>
    <dbReference type="NCBI Taxonomy" id="40998"/>
    <lineage>
        <taxon>Eukaryota</taxon>
        <taxon>Fungi</taxon>
        <taxon>Dikarya</taxon>
        <taxon>Ascomycota</taxon>
        <taxon>Pezizomycotina</taxon>
        <taxon>Dothideomycetes</taxon>
        <taxon>Dothideomycetidae</taxon>
        <taxon>Myriangiales</taxon>
        <taxon>Elsinoaceae</taxon>
        <taxon>Elsinoe</taxon>
    </lineage>
</organism>
<dbReference type="PROSITE" id="PS52004">
    <property type="entry name" value="KS3_2"/>
    <property type="match status" value="1"/>
</dbReference>
<keyword evidence="5" id="KW-0560">Oxidoreductase</keyword>
<dbReference type="SMART" id="SM00827">
    <property type="entry name" value="PKS_AT"/>
    <property type="match status" value="1"/>
</dbReference>
<dbReference type="Gene3D" id="3.40.366.10">
    <property type="entry name" value="Malonyl-Coenzyme A Acyl Carrier Protein, domain 2"/>
    <property type="match status" value="1"/>
</dbReference>
<dbReference type="Pfam" id="PF00107">
    <property type="entry name" value="ADH_zinc_N"/>
    <property type="match status" value="1"/>
</dbReference>
<dbReference type="SMART" id="SM00829">
    <property type="entry name" value="PKS_ER"/>
    <property type="match status" value="1"/>
</dbReference>
<dbReference type="Pfam" id="PF14765">
    <property type="entry name" value="PS-DH"/>
    <property type="match status" value="1"/>
</dbReference>
<feature type="domain" description="Ketosynthase family 3 (KS3)" evidence="11">
    <location>
        <begin position="29"/>
        <end position="454"/>
    </location>
</feature>
<dbReference type="CDD" id="cd02440">
    <property type="entry name" value="AdoMet_MTases"/>
    <property type="match status" value="1"/>
</dbReference>
<dbReference type="SUPFAM" id="SSF52151">
    <property type="entry name" value="FabD/lysophospholipase-like"/>
    <property type="match status" value="1"/>
</dbReference>
<evidence type="ECO:0000256" key="5">
    <source>
        <dbReference type="ARBA" id="ARBA00023002"/>
    </source>
</evidence>
<dbReference type="FunFam" id="3.40.366.10:FF:000002">
    <property type="entry name" value="Probable polyketide synthase 2"/>
    <property type="match status" value="1"/>
</dbReference>
<name>A0A4U7AWX8_9PEZI</name>
<dbReference type="SUPFAM" id="SSF50129">
    <property type="entry name" value="GroES-like"/>
    <property type="match status" value="1"/>
</dbReference>
<dbReference type="InterPro" id="IPR049551">
    <property type="entry name" value="PKS_DH_C"/>
</dbReference>
<dbReference type="Pfam" id="PF23297">
    <property type="entry name" value="ACP_SdgA_C"/>
    <property type="match status" value="1"/>
</dbReference>
<dbReference type="Gene3D" id="3.30.70.3290">
    <property type="match status" value="1"/>
</dbReference>
<dbReference type="Gene3D" id="3.10.129.110">
    <property type="entry name" value="Polyketide synthase dehydratase"/>
    <property type="match status" value="1"/>
</dbReference>
<dbReference type="InterPro" id="IPR020841">
    <property type="entry name" value="PKS_Beta-ketoAc_synthase_dom"/>
</dbReference>
<dbReference type="InterPro" id="IPR009081">
    <property type="entry name" value="PP-bd_ACP"/>
</dbReference>
<feature type="region of interest" description="N-terminal hotdog fold" evidence="8">
    <location>
        <begin position="969"/>
        <end position="1105"/>
    </location>
</feature>
<dbReference type="GO" id="GO:0004312">
    <property type="term" value="F:fatty acid synthase activity"/>
    <property type="evidence" value="ECO:0007669"/>
    <property type="project" value="TreeGrafter"/>
</dbReference>
<dbReference type="InterPro" id="IPR042104">
    <property type="entry name" value="PKS_dehydratase_sf"/>
</dbReference>
<dbReference type="GO" id="GO:1901336">
    <property type="term" value="P:lactone biosynthetic process"/>
    <property type="evidence" value="ECO:0007669"/>
    <property type="project" value="UniProtKB-ARBA"/>
</dbReference>
<dbReference type="Pfam" id="PF08659">
    <property type="entry name" value="KR"/>
    <property type="match status" value="1"/>
</dbReference>
<evidence type="ECO:0000256" key="9">
    <source>
        <dbReference type="SAM" id="MobiDB-lite"/>
    </source>
</evidence>
<dbReference type="CDD" id="cd05195">
    <property type="entry name" value="enoyl_red"/>
    <property type="match status" value="1"/>
</dbReference>
<evidence type="ECO:0000256" key="3">
    <source>
        <dbReference type="ARBA" id="ARBA00022679"/>
    </source>
</evidence>
<gene>
    <name evidence="13" type="ORF">C1H76_6701</name>
</gene>
<dbReference type="SUPFAM" id="SSF51735">
    <property type="entry name" value="NAD(P)-binding Rossmann-fold domains"/>
    <property type="match status" value="2"/>
</dbReference>
<dbReference type="GO" id="GO:0044550">
    <property type="term" value="P:secondary metabolite biosynthetic process"/>
    <property type="evidence" value="ECO:0007669"/>
    <property type="project" value="TreeGrafter"/>
</dbReference>
<evidence type="ECO:0000313" key="13">
    <source>
        <dbReference type="EMBL" id="TKX21160.1"/>
    </source>
</evidence>
<dbReference type="SUPFAM" id="SSF53901">
    <property type="entry name" value="Thiolase-like"/>
    <property type="match status" value="1"/>
</dbReference>
<evidence type="ECO:0000259" key="12">
    <source>
        <dbReference type="PROSITE" id="PS52019"/>
    </source>
</evidence>
<dbReference type="Pfam" id="PF00109">
    <property type="entry name" value="ketoacyl-synt"/>
    <property type="match status" value="1"/>
</dbReference>
<dbReference type="InterPro" id="IPR013217">
    <property type="entry name" value="Methyltransf_12"/>
</dbReference>
<dbReference type="InterPro" id="IPR020843">
    <property type="entry name" value="ER"/>
</dbReference>
<keyword evidence="4" id="KW-0521">NADP</keyword>
<dbReference type="Gene3D" id="1.10.1200.10">
    <property type="entry name" value="ACP-like"/>
    <property type="match status" value="1"/>
</dbReference>
<dbReference type="InterPro" id="IPR014031">
    <property type="entry name" value="Ketoacyl_synth_C"/>
</dbReference>
<dbReference type="SMART" id="SM00825">
    <property type="entry name" value="PKS_KS"/>
    <property type="match status" value="1"/>
</dbReference>
<evidence type="ECO:0000256" key="4">
    <source>
        <dbReference type="ARBA" id="ARBA00022857"/>
    </source>
</evidence>
<dbReference type="InterPro" id="IPR013149">
    <property type="entry name" value="ADH-like_C"/>
</dbReference>
<dbReference type="GO" id="GO:0016491">
    <property type="term" value="F:oxidoreductase activity"/>
    <property type="evidence" value="ECO:0007669"/>
    <property type="project" value="UniProtKB-KW"/>
</dbReference>
<dbReference type="Proteomes" id="UP000308133">
    <property type="component" value="Unassembled WGS sequence"/>
</dbReference>
<feature type="region of interest" description="Disordered" evidence="9">
    <location>
        <begin position="460"/>
        <end position="485"/>
    </location>
</feature>
<dbReference type="InterPro" id="IPR016039">
    <property type="entry name" value="Thiolase-like"/>
</dbReference>
<feature type="domain" description="PKS/mFAS DH" evidence="12">
    <location>
        <begin position="969"/>
        <end position="1280"/>
    </location>
</feature>
<dbReference type="InterPro" id="IPR020806">
    <property type="entry name" value="PKS_PP-bd"/>
</dbReference>
<keyword evidence="1" id="KW-0596">Phosphopantetheine</keyword>
<keyword evidence="2" id="KW-0597">Phosphoprotein</keyword>
<dbReference type="InterPro" id="IPR001227">
    <property type="entry name" value="Ac_transferase_dom_sf"/>
</dbReference>
<dbReference type="Pfam" id="PF23114">
    <property type="entry name" value="NAD-bd_HRPKS_sdrA"/>
    <property type="match status" value="1"/>
</dbReference>
<sequence length="2578" mass="283968">MRRPSMEEEGIAQAKPVNSSSHVESPRRTTPIAIIGMSCRFGGNVSNTSSLWKLLTSGSDAWSPIPKDRFDARALYHPDQQRRGRHHVKGGYFLSESVTSFDAPFFSLSTEAASAMDPQLRLLMEGVYEAVENAGVPIEKLSGSDTSVFAASFGKDYQYRLMKDPETLPASFMTGNEATMLANRISHFYNLKGPSATITTGCSGGMAALHFGIQSIRSGECGTALVGASNLLLNPDFFIALSDIGVLSSDGRCYSWDDRAEGYGRGEGVAVLVLKSLDHAIRDNDFVHAVIRESAINQDGWTSTITSPSMQAQQKLIQDCYRRAGLNLSETSYVEAHMTGTATGDPIEAETIAQTFGKARAHCNPILVGSVKPSIGHTEPVSGLASIIKTALILQHRLIPANANYSNPKPQIPLATWNLAVPTSLTSWPEKAALRASINNFGYGGTNAHVILEGYIRNEPPAMNEETDGHHSTNGTNNRSKHSVHSEGRISSYLFVISSKDSSGTLAMAKNLSDYISHSMSDGRDLRMTDLAYSLAERRSRFLWTTVVRANSLSDLVVKLEDSHRKPIRALATIPRIGYVFNGQGAQWYAMGRELLYTYPVFRTTIQRADEVLREVYHAPWSLREELLRDEKSTRVHDVELSQPLSVALQISLVDLLSSWNIVPSAVVSHSSGEIAAAYAAGAITFVEALGIVYYRGHLASKFQKVAPQSGGMMAANLTVEEANEYLQDISSGKVVIACVNSPSSVTFSGDLPALDELRSTLEDDGVFARRLRVPLAYHSHHMKHMAEEYKDALQTILSPAKRDLRTVFASPVTGDFVTSAEDFGPEHWVRNLVSPVQFSKALERMVLGPVSPDKSPQTTCESTNVDILVEIGAHDTLSGPIRQTLKDQRLPYLSCLRRSVNAVDTMQDVACDLIGRGVSVTLKDVNMLDHHEVRYVHDLPLYVWNHNSEYMFEPRLSREHRFKRTAPHELLGTLTPAVGKNAATWRNFLRIEDVPWLIDHQLESRAVLPGAGFVSMATEAVRLIKTASPAKHSLSGFQLRDITIKNALIIPPDTGIEIVFSLQESSEKDLDHKDWYDFKLFSVSTDDAWILHCDGQVRAETTARKPTIDSEITRSSSESYFAPGTIMTDVPPHEVFASLRKMDFYHGPAFQNLIDSRLAGSRSITEFDMAPVALASAEDYALHPTTLGSIFQACYVCLPSEAKEGAMMVPHFIGSMLIPADFGRHPGHKLEAYMDLLRWSDRGAEFDGYVHAQTSDITGSSVLRLTDFHLQRVRQVEEEIANKAAQLHARVQWDPDISYRIPSSLTDDMKIWLNDTELEFERNVREAAYHFIKAAVHELSPQQDEDWQWYHKRYFSWMQKTTKLAESGQLLPGSEHWQKRSEESKLRLFETVDQENAAGQLTSRMGRHLPEIVRGEITPLELMMDGGLLHKYYQELPNMKDRSVKHLRKLMELYAVKEPGARVLEIGGGTGGATKDVLEAFSSRAEDGSGSLLGHYDFTDVSTGFFPAAKDKFAAWQGLVDFKKLDIEIEPVQQGFTTQSYDLIVAAQVLHATTSLDNTLKNVRKLLKPTGKLVLLESTQDSLDIQLAFGTLPGWWLSQEPERNMSPNVSAGVWDKVLKANGFSGVDIEIRDCEQEEVQVSSVMVTTARGDLSFPPAVSIVHHQRTPQDWFAELKQAISDHTGSSCNLEPFRNLKVQSDRIYVLALDLETTFLDCVSQSDFERLRDLLVSSSGILWMSCANSIDSPDPFRTTAQGLLRTLRREDLNKRYVYLDLESTPDPWTEENVNHVVHVFKQSFNHTSTEGDMDMEYAVKDSTIHVPRIYPNMALDKATTGSGPQPELQNFQDPGRRVEWQVPEGGDLNEFLFVEQSEAVDNLPENMVEIEARVFGLNFQDVMTATGLLGPTKFVAHESAGVIRRVGIVAERAGLQVGDRVCGVFQGRFANISRALWTSVVQIPDSMAFEEAASLPYAYGTTHIGLHHVGRLNKGDRVLIHSAAGGVGQAAVNIAQRVGAEVFVTCGTKEKRELLMRRFGIQPDHIFSSRDASFASGIMAATQGQGVDIALNSLAGPLLKATWECMARFGRFVEIGKVDLEAGRLLNMSNFNRGVTYVAIDLIQYCQLKGPIVQRALIDGIDCCRNGSGALVSPITKFSISELGDAIKHMQKGVHMGKLIIQFQPEDQVQVLPQQPRSGLDDSGETHLVVGGMGGVGLAIATKMMEKGCKNLVVTSRHATSSSTAASLRRKAEETGCNLFVRDCDVSDETSLLELISSLKTLPPIRGVIQGAMVLDDTVFERMSYEKWLRAIRPKVAGTMNLHKHFNGLRYFIMLSSGTGIFGNVSQANYTAGGTFQDAMARWRTANGLPATSIDLGQISDVGYVAKGGDDVRNRLEKTLSSITISIDHVFTLVERAICNPRPRNVDDSQILTCIAKYQLIADDAGVKADKRFGTLRLGDTGKTANDKAGANGAPSSRSVEALRSLMSMGPTVSDDPAKATELTTTLLAAKIAELFNVDPERIDASLPLTHHGIDSLVAVQFRNWLSSAVKARVSIFDIMQATSLTELAATVAGRSALVGGEAK</sequence>
<dbReference type="Gene3D" id="3.90.180.10">
    <property type="entry name" value="Medium-chain alcohol dehydrogenases, catalytic domain"/>
    <property type="match status" value="1"/>
</dbReference>
<dbReference type="InterPro" id="IPR016035">
    <property type="entry name" value="Acyl_Trfase/lysoPLipase"/>
</dbReference>
<evidence type="ECO:0000256" key="1">
    <source>
        <dbReference type="ARBA" id="ARBA00022450"/>
    </source>
</evidence>
<evidence type="ECO:0000256" key="8">
    <source>
        <dbReference type="PROSITE-ProRule" id="PRU01363"/>
    </source>
</evidence>
<dbReference type="GO" id="GO:0031177">
    <property type="term" value="F:phosphopantetheine binding"/>
    <property type="evidence" value="ECO:0007669"/>
    <property type="project" value="InterPro"/>
</dbReference>
<dbReference type="InterPro" id="IPR049552">
    <property type="entry name" value="PKS_DH_N"/>
</dbReference>
<dbReference type="InterPro" id="IPR049900">
    <property type="entry name" value="PKS_mFAS_DH"/>
</dbReference>
<dbReference type="InterPro" id="IPR013968">
    <property type="entry name" value="PKS_KR"/>
</dbReference>
<dbReference type="Gene3D" id="3.40.47.10">
    <property type="match status" value="1"/>
</dbReference>
<evidence type="ECO:0000259" key="11">
    <source>
        <dbReference type="PROSITE" id="PS52004"/>
    </source>
</evidence>
<dbReference type="Pfam" id="PF21089">
    <property type="entry name" value="PKS_DH_N"/>
    <property type="match status" value="1"/>
</dbReference>
<dbReference type="InterPro" id="IPR057326">
    <property type="entry name" value="KR_dom"/>
</dbReference>
<keyword evidence="6" id="KW-0511">Multifunctional enzyme</keyword>
<dbReference type="EMBL" id="PTQR01000082">
    <property type="protein sequence ID" value="TKX21160.1"/>
    <property type="molecule type" value="Genomic_DNA"/>
</dbReference>
<dbReference type="InterPro" id="IPR036736">
    <property type="entry name" value="ACP-like_sf"/>
</dbReference>
<dbReference type="Pfam" id="PF00698">
    <property type="entry name" value="Acyl_transf_1"/>
    <property type="match status" value="1"/>
</dbReference>
<evidence type="ECO:0000259" key="10">
    <source>
        <dbReference type="PROSITE" id="PS50075"/>
    </source>
</evidence>
<dbReference type="Pfam" id="PF02801">
    <property type="entry name" value="Ketoacyl-synt_C"/>
    <property type="match status" value="1"/>
</dbReference>
<dbReference type="PROSITE" id="PS52019">
    <property type="entry name" value="PKS_MFAS_DH"/>
    <property type="match status" value="1"/>
</dbReference>
<dbReference type="SUPFAM" id="SSF53335">
    <property type="entry name" value="S-adenosyl-L-methionine-dependent methyltransferases"/>
    <property type="match status" value="1"/>
</dbReference>
<protein>
    <submittedName>
        <fullName evidence="13">Highly reducing polyketide synthase azaB</fullName>
    </submittedName>
</protein>
<dbReference type="GO" id="GO:0006633">
    <property type="term" value="P:fatty acid biosynthetic process"/>
    <property type="evidence" value="ECO:0007669"/>
    <property type="project" value="TreeGrafter"/>
</dbReference>
<dbReference type="InterPro" id="IPR014030">
    <property type="entry name" value="Ketoacyl_synth_N"/>
</dbReference>
<evidence type="ECO:0000256" key="7">
    <source>
        <dbReference type="ARBA" id="ARBA00023315"/>
    </source>
</evidence>
<dbReference type="InterPro" id="IPR036291">
    <property type="entry name" value="NAD(P)-bd_dom_sf"/>
</dbReference>
<dbReference type="Pfam" id="PF08242">
    <property type="entry name" value="Methyltransf_12"/>
    <property type="match status" value="1"/>
</dbReference>
<feature type="region of interest" description="C-terminal hotdog fold" evidence="8">
    <location>
        <begin position="1126"/>
        <end position="1280"/>
    </location>
</feature>
<dbReference type="SMART" id="SM00826">
    <property type="entry name" value="PKS_DH"/>
    <property type="match status" value="1"/>
</dbReference>
<feature type="domain" description="Carrier" evidence="10">
    <location>
        <begin position="2493"/>
        <end position="2570"/>
    </location>
</feature>
<dbReference type="InterPro" id="IPR014043">
    <property type="entry name" value="Acyl_transferase_dom"/>
</dbReference>
<dbReference type="PROSITE" id="PS50075">
    <property type="entry name" value="CARRIER"/>
    <property type="match status" value="1"/>
</dbReference>
<dbReference type="CDD" id="cd00833">
    <property type="entry name" value="PKS"/>
    <property type="match status" value="1"/>
</dbReference>
<dbReference type="InterPro" id="IPR020807">
    <property type="entry name" value="PKS_DH"/>
</dbReference>
<accession>A0A4U7AWX8</accession>
<dbReference type="FunFam" id="3.40.50.720:FF:000209">
    <property type="entry name" value="Polyketide synthase Pks12"/>
    <property type="match status" value="1"/>
</dbReference>
<comment type="caution">
    <text evidence="8">Lacks conserved residue(s) required for the propagation of feature annotation.</text>
</comment>
<dbReference type="PANTHER" id="PTHR43775:SF29">
    <property type="entry name" value="ASPERFURANONE POLYKETIDE SYNTHASE AFOG-RELATED"/>
    <property type="match status" value="1"/>
</dbReference>
<keyword evidence="3" id="KW-0808">Transferase</keyword>
<dbReference type="PANTHER" id="PTHR43775">
    <property type="entry name" value="FATTY ACID SYNTHASE"/>
    <property type="match status" value="1"/>
</dbReference>
<feature type="region of interest" description="Disordered" evidence="9">
    <location>
        <begin position="1"/>
        <end position="26"/>
    </location>
</feature>
<dbReference type="InterPro" id="IPR056501">
    <property type="entry name" value="NAD-bd_HRPKS_sdrA"/>
</dbReference>
<dbReference type="InterPro" id="IPR050091">
    <property type="entry name" value="PKS_NRPS_Biosynth_Enz"/>
</dbReference>
<dbReference type="Pfam" id="PF16197">
    <property type="entry name" value="KAsynt_C_assoc"/>
    <property type="match status" value="1"/>
</dbReference>
<proteinExistence type="predicted"/>
<dbReference type="SMART" id="SM00822">
    <property type="entry name" value="PKS_KR"/>
    <property type="match status" value="1"/>
</dbReference>
<evidence type="ECO:0000256" key="6">
    <source>
        <dbReference type="ARBA" id="ARBA00023268"/>
    </source>
</evidence>
<evidence type="ECO:0000313" key="14">
    <source>
        <dbReference type="Proteomes" id="UP000308133"/>
    </source>
</evidence>
<dbReference type="InterPro" id="IPR029063">
    <property type="entry name" value="SAM-dependent_MTases_sf"/>
</dbReference>
<dbReference type="InterPro" id="IPR011032">
    <property type="entry name" value="GroES-like_sf"/>
</dbReference>
<dbReference type="SUPFAM" id="SSF47336">
    <property type="entry name" value="ACP-like"/>
    <property type="match status" value="1"/>
</dbReference>
<keyword evidence="7" id="KW-0012">Acyltransferase</keyword>
<reference evidence="13 14" key="1">
    <citation type="submission" date="2018-02" db="EMBL/GenBank/DDBJ databases">
        <title>Draft genome sequences of Elsinoe sp., causing black scab on jojoba.</title>
        <authorList>
            <person name="Stodart B."/>
            <person name="Jeffress S."/>
            <person name="Ash G."/>
            <person name="Arun Chinnappa K."/>
        </authorList>
    </citation>
    <scope>NUCLEOTIDE SEQUENCE [LARGE SCALE GENOMIC DNA]</scope>
    <source>
        <strain evidence="13 14">Hillstone_2</strain>
    </source>
</reference>
<dbReference type="InterPro" id="IPR032821">
    <property type="entry name" value="PKS_assoc"/>
</dbReference>
<dbReference type="SMART" id="SM00823">
    <property type="entry name" value="PKS_PP"/>
    <property type="match status" value="1"/>
</dbReference>
<dbReference type="SUPFAM" id="SSF55048">
    <property type="entry name" value="Probable ACP-binding domain of malonyl-CoA ACP transacylase"/>
    <property type="match status" value="1"/>
</dbReference>
<dbReference type="Gene3D" id="3.40.50.150">
    <property type="entry name" value="Vaccinia Virus protein VP39"/>
    <property type="match status" value="1"/>
</dbReference>
<evidence type="ECO:0000256" key="2">
    <source>
        <dbReference type="ARBA" id="ARBA00022553"/>
    </source>
</evidence>
<dbReference type="InterPro" id="IPR016036">
    <property type="entry name" value="Malonyl_transacylase_ACP-bd"/>
</dbReference>